<gene>
    <name evidence="2" type="ORF">US94_C0047G0006</name>
</gene>
<sequence>MGFFGPKQQVGSTQDTLKFAEIRNDTVVLKDGNLRQVLLCSSINFALKSEQEQNAIVYAYQNFLNSLNFPIQILMQSKKLDLSNYLKKLSEKANSQTNELLRSQTLDYIDFIKRLINLANIMDKRFYVVVPFAIPPKIGPGNPLSRNQQTQTLLSNNEFDTYGKELEQRVQVIESGLGTIGIRTAKLNTQQLIELLYGVYNPEEANKEKLTEAENLTGDVVKSELEK</sequence>
<dbReference type="Proteomes" id="UP000034498">
    <property type="component" value="Unassembled WGS sequence"/>
</dbReference>
<dbReference type="Pfam" id="PF26593">
    <property type="entry name" value="TraC-like"/>
    <property type="match status" value="1"/>
</dbReference>
<evidence type="ECO:0000313" key="3">
    <source>
        <dbReference type="Proteomes" id="UP000034498"/>
    </source>
</evidence>
<comment type="caution">
    <text evidence="2">The sequence shown here is derived from an EMBL/GenBank/DDBJ whole genome shotgun (WGS) entry which is preliminary data.</text>
</comment>
<organism evidence="2 3">
    <name type="scientific">Berkelbacteria bacterium GW2011_GWB1_38_5</name>
    <dbReference type="NCBI Taxonomy" id="1618336"/>
    <lineage>
        <taxon>Bacteria</taxon>
        <taxon>Candidatus Berkelbacteria</taxon>
    </lineage>
</organism>
<proteinExistence type="predicted"/>
<evidence type="ECO:0000313" key="2">
    <source>
        <dbReference type="EMBL" id="KKQ72051.1"/>
    </source>
</evidence>
<name>A0A0G0N4F0_9BACT</name>
<feature type="domain" description="TraC-like" evidence="1">
    <location>
        <begin position="24"/>
        <end position="131"/>
    </location>
</feature>
<evidence type="ECO:0000259" key="1">
    <source>
        <dbReference type="Pfam" id="PF26593"/>
    </source>
</evidence>
<protein>
    <recommendedName>
        <fullName evidence="1">TraC-like domain-containing protein</fullName>
    </recommendedName>
</protein>
<dbReference type="InterPro" id="IPR058596">
    <property type="entry name" value="TraC-like_dom"/>
</dbReference>
<reference evidence="2 3" key="1">
    <citation type="journal article" date="2015" name="Nature">
        <title>rRNA introns, odd ribosomes, and small enigmatic genomes across a large radiation of phyla.</title>
        <authorList>
            <person name="Brown C.T."/>
            <person name="Hug L.A."/>
            <person name="Thomas B.C."/>
            <person name="Sharon I."/>
            <person name="Castelle C.J."/>
            <person name="Singh A."/>
            <person name="Wilkins M.J."/>
            <person name="Williams K.H."/>
            <person name="Banfield J.F."/>
        </authorList>
    </citation>
    <scope>NUCLEOTIDE SEQUENCE [LARGE SCALE GENOMIC DNA]</scope>
</reference>
<dbReference type="AlphaFoldDB" id="A0A0G0N4F0"/>
<dbReference type="STRING" id="1618336.US94_C0047G0006"/>
<accession>A0A0G0N4F0</accession>
<dbReference type="EMBL" id="LBUX01000047">
    <property type="protein sequence ID" value="KKQ72051.1"/>
    <property type="molecule type" value="Genomic_DNA"/>
</dbReference>